<dbReference type="InterPro" id="IPR001412">
    <property type="entry name" value="aa-tRNA-synth_I_CS"/>
</dbReference>
<evidence type="ECO:0000256" key="9">
    <source>
        <dbReference type="ARBA" id="ARBA00048359"/>
    </source>
</evidence>
<comment type="subcellular location">
    <subcellularLocation>
        <location evidence="10">Cytoplasm</location>
    </subcellularLocation>
</comment>
<proteinExistence type="inferred from homology"/>
<evidence type="ECO:0000313" key="15">
    <source>
        <dbReference type="Proteomes" id="UP000811545"/>
    </source>
</evidence>
<dbReference type="PRINTS" id="PR00984">
    <property type="entry name" value="TRNASYNTHILE"/>
</dbReference>
<evidence type="ECO:0000256" key="5">
    <source>
        <dbReference type="ARBA" id="ARBA00022840"/>
    </source>
</evidence>
<evidence type="ECO:0000259" key="12">
    <source>
        <dbReference type="Pfam" id="PF06827"/>
    </source>
</evidence>
<keyword evidence="10" id="KW-0862">Zinc</keyword>
<dbReference type="HAMAP" id="MF_02002">
    <property type="entry name" value="Ile_tRNA_synth_type1"/>
    <property type="match status" value="1"/>
</dbReference>
<comment type="function">
    <text evidence="8 10">Catalyzes the attachment of isoleucine to tRNA(Ile). As IleRS can inadvertently accommodate and process structurally similar amino acids such as valine, to avoid such errors it has two additional distinct tRNA(Ile)-dependent editing activities. One activity is designated as 'pretransfer' editing and involves the hydrolysis of activated Val-AMP. The other activity is designated 'posttransfer' editing and involves deacylation of mischarged Val-tRNA(Ile).</text>
</comment>
<feature type="binding site" evidence="10">
    <location>
        <position position="902"/>
    </location>
    <ligand>
        <name>Zn(2+)</name>
        <dbReference type="ChEBI" id="CHEBI:29105"/>
    </ligand>
</feature>
<dbReference type="GO" id="GO:0008270">
    <property type="term" value="F:zinc ion binding"/>
    <property type="evidence" value="ECO:0007669"/>
    <property type="project" value="UniProtKB-UniRule"/>
</dbReference>
<evidence type="ECO:0000256" key="7">
    <source>
        <dbReference type="ARBA" id="ARBA00023146"/>
    </source>
</evidence>
<evidence type="ECO:0000256" key="1">
    <source>
        <dbReference type="ARBA" id="ARBA00006887"/>
    </source>
</evidence>
<comment type="caution">
    <text evidence="14">The sequence shown here is derived from an EMBL/GenBank/DDBJ whole genome shotgun (WGS) entry which is preliminary data.</text>
</comment>
<dbReference type="FunFam" id="3.40.50.620:FF:000152">
    <property type="entry name" value="Isoleucine--tRNA ligase"/>
    <property type="match status" value="1"/>
</dbReference>
<dbReference type="InterPro" id="IPR050081">
    <property type="entry name" value="Ile-tRNA_ligase"/>
</dbReference>
<evidence type="ECO:0000259" key="13">
    <source>
        <dbReference type="Pfam" id="PF08264"/>
    </source>
</evidence>
<reference evidence="14 15" key="1">
    <citation type="journal article" date="2021" name="bioRxiv">
        <title>Unique metabolic strategies in Hadean analogues reveal hints for primordial physiology.</title>
        <authorList>
            <person name="Nobu M.K."/>
            <person name="Nakai R."/>
            <person name="Tamazawa S."/>
            <person name="Mori H."/>
            <person name="Toyoda A."/>
            <person name="Ijiri A."/>
            <person name="Suzuki S."/>
            <person name="Kurokawa K."/>
            <person name="Kamagata Y."/>
            <person name="Tamaki H."/>
        </authorList>
    </citation>
    <scope>NUCLEOTIDE SEQUENCE [LARGE SCALE GENOMIC DNA]</scope>
    <source>
        <strain evidence="14">BS525</strain>
    </source>
</reference>
<dbReference type="InterPro" id="IPR014729">
    <property type="entry name" value="Rossmann-like_a/b/a_fold"/>
</dbReference>
<dbReference type="Proteomes" id="UP000811545">
    <property type="component" value="Unassembled WGS sequence"/>
</dbReference>
<dbReference type="GO" id="GO:0006428">
    <property type="term" value="P:isoleucyl-tRNA aminoacylation"/>
    <property type="evidence" value="ECO:0007669"/>
    <property type="project" value="UniProtKB-UniRule"/>
</dbReference>
<dbReference type="Gene3D" id="3.40.50.620">
    <property type="entry name" value="HUPs"/>
    <property type="match status" value="2"/>
</dbReference>
<dbReference type="PANTHER" id="PTHR42765:SF1">
    <property type="entry name" value="ISOLEUCINE--TRNA LIGASE, MITOCHONDRIAL"/>
    <property type="match status" value="1"/>
</dbReference>
<dbReference type="InterPro" id="IPR009080">
    <property type="entry name" value="tRNAsynth_Ia_anticodon-bd"/>
</dbReference>
<comment type="similarity">
    <text evidence="1 10">Belongs to the class-I aminoacyl-tRNA synthetase family. IleS type 1 subfamily.</text>
</comment>
<dbReference type="Pfam" id="PF00133">
    <property type="entry name" value="tRNA-synt_1"/>
    <property type="match status" value="1"/>
</dbReference>
<dbReference type="PROSITE" id="PS00178">
    <property type="entry name" value="AA_TRNA_LIGASE_I"/>
    <property type="match status" value="1"/>
</dbReference>
<keyword evidence="6 10" id="KW-0648">Protein biosynthesis</keyword>
<feature type="binding site" evidence="10">
    <location>
        <position position="549"/>
    </location>
    <ligand>
        <name>L-isoleucyl-5'-AMP</name>
        <dbReference type="ChEBI" id="CHEBI:178002"/>
    </ligand>
</feature>
<dbReference type="Gene3D" id="1.10.730.20">
    <property type="match status" value="1"/>
</dbReference>
<dbReference type="Gene3D" id="1.10.10.830">
    <property type="entry name" value="Ile-tRNA synthetase CP2 domain-like"/>
    <property type="match status" value="1"/>
</dbReference>
<dbReference type="GO" id="GO:0000049">
    <property type="term" value="F:tRNA binding"/>
    <property type="evidence" value="ECO:0007669"/>
    <property type="project" value="InterPro"/>
</dbReference>
<dbReference type="PANTHER" id="PTHR42765">
    <property type="entry name" value="SOLEUCYL-TRNA SYNTHETASE"/>
    <property type="match status" value="1"/>
</dbReference>
<dbReference type="SUPFAM" id="SSF52374">
    <property type="entry name" value="Nucleotidylyl transferase"/>
    <property type="match status" value="1"/>
</dbReference>
<dbReference type="GO" id="GO:0002161">
    <property type="term" value="F:aminoacyl-tRNA deacylase activity"/>
    <property type="evidence" value="ECO:0007669"/>
    <property type="project" value="InterPro"/>
</dbReference>
<keyword evidence="3 10" id="KW-0436">Ligase</keyword>
<dbReference type="EMBL" id="QLTW01000047">
    <property type="protein sequence ID" value="MBT9145086.1"/>
    <property type="molecule type" value="Genomic_DNA"/>
</dbReference>
<dbReference type="GO" id="GO:0004822">
    <property type="term" value="F:isoleucine-tRNA ligase activity"/>
    <property type="evidence" value="ECO:0007669"/>
    <property type="project" value="UniProtKB-UniRule"/>
</dbReference>
<feature type="domain" description="Zinc finger FPG/IleRS-type" evidence="12">
    <location>
        <begin position="876"/>
        <end position="903"/>
    </location>
</feature>
<dbReference type="CDD" id="cd00818">
    <property type="entry name" value="IleRS_core"/>
    <property type="match status" value="1"/>
</dbReference>
<feature type="binding site" evidence="10">
    <location>
        <position position="899"/>
    </location>
    <ligand>
        <name>Zn(2+)</name>
        <dbReference type="ChEBI" id="CHEBI:29105"/>
    </ligand>
</feature>
<evidence type="ECO:0000256" key="3">
    <source>
        <dbReference type="ARBA" id="ARBA00022598"/>
    </source>
</evidence>
<dbReference type="SUPFAM" id="SSF47323">
    <property type="entry name" value="Anticodon-binding domain of a subclass of class I aminoacyl-tRNA synthetases"/>
    <property type="match status" value="1"/>
</dbReference>
<dbReference type="InterPro" id="IPR002300">
    <property type="entry name" value="aa-tRNA-synth_Ia"/>
</dbReference>
<comment type="cofactor">
    <cofactor evidence="10">
        <name>Zn(2+)</name>
        <dbReference type="ChEBI" id="CHEBI:29105"/>
    </cofactor>
    <text evidence="10">Binds 1 zinc ion per subunit.</text>
</comment>
<evidence type="ECO:0000256" key="10">
    <source>
        <dbReference type="HAMAP-Rule" id="MF_02002"/>
    </source>
</evidence>
<dbReference type="NCBIfam" id="TIGR00392">
    <property type="entry name" value="ileS"/>
    <property type="match status" value="1"/>
</dbReference>
<feature type="domain" description="Aminoacyl-tRNA synthetase class Ia" evidence="11">
    <location>
        <begin position="27"/>
        <end position="628"/>
    </location>
</feature>
<dbReference type="EC" id="6.1.1.5" evidence="10"/>
<dbReference type="GO" id="GO:0005829">
    <property type="term" value="C:cytosol"/>
    <property type="evidence" value="ECO:0007669"/>
    <property type="project" value="TreeGrafter"/>
</dbReference>
<dbReference type="InterPro" id="IPR013155">
    <property type="entry name" value="M/V/L/I-tRNA-synth_anticd-bd"/>
</dbReference>
<comment type="catalytic activity">
    <reaction evidence="9 10">
        <text>tRNA(Ile) + L-isoleucine + ATP = L-isoleucyl-tRNA(Ile) + AMP + diphosphate</text>
        <dbReference type="Rhea" id="RHEA:11060"/>
        <dbReference type="Rhea" id="RHEA-COMP:9666"/>
        <dbReference type="Rhea" id="RHEA-COMP:9695"/>
        <dbReference type="ChEBI" id="CHEBI:30616"/>
        <dbReference type="ChEBI" id="CHEBI:33019"/>
        <dbReference type="ChEBI" id="CHEBI:58045"/>
        <dbReference type="ChEBI" id="CHEBI:78442"/>
        <dbReference type="ChEBI" id="CHEBI:78528"/>
        <dbReference type="ChEBI" id="CHEBI:456215"/>
        <dbReference type="EC" id="6.1.1.5"/>
    </reaction>
</comment>
<comment type="subunit">
    <text evidence="10">Monomer.</text>
</comment>
<feature type="binding site" evidence="10">
    <location>
        <position position="882"/>
    </location>
    <ligand>
        <name>Zn(2+)</name>
        <dbReference type="ChEBI" id="CHEBI:29105"/>
    </ligand>
</feature>
<evidence type="ECO:0000256" key="6">
    <source>
        <dbReference type="ARBA" id="ARBA00022917"/>
    </source>
</evidence>
<dbReference type="InterPro" id="IPR033708">
    <property type="entry name" value="Anticodon_Ile_BEm"/>
</dbReference>
<protein>
    <recommendedName>
        <fullName evidence="10">Isoleucine--tRNA ligase</fullName>
        <ecNumber evidence="10">6.1.1.5</ecNumber>
    </recommendedName>
    <alternativeName>
        <fullName evidence="10">Isoleucyl-tRNA synthetase</fullName>
        <shortName evidence="10">IleRS</shortName>
    </alternativeName>
</protein>
<dbReference type="Pfam" id="PF08264">
    <property type="entry name" value="Anticodon_1"/>
    <property type="match status" value="1"/>
</dbReference>
<dbReference type="CDD" id="cd07960">
    <property type="entry name" value="Anticodon_Ia_Ile_BEm"/>
    <property type="match status" value="1"/>
</dbReference>
<accession>A0A9E2BIB5</accession>
<keyword evidence="2 10" id="KW-0963">Cytoplasm</keyword>
<keyword evidence="10" id="KW-0479">Metal-binding</keyword>
<feature type="domain" description="Methionyl/Valyl/Leucyl/Isoleucyl-tRNA synthetase anticodon-binding" evidence="13">
    <location>
        <begin position="672"/>
        <end position="830"/>
    </location>
</feature>
<dbReference type="InterPro" id="IPR002301">
    <property type="entry name" value="Ile-tRNA-ligase"/>
</dbReference>
<name>A0A9E2BIB5_PSYF1</name>
<sequence length="911" mass="105645">MSYDKTLNLPKTNFSMKANLTQKEPGWLEFWEKEDIYHKMLAINEGSKSFILHDGPPYANGDIHLGHALNKILKDTIVRYKSMSGYYSPYVPGWDCHGLPTEQEVAKRLKIDRKTVSITEWRQKCRQTAWLYINRQREQFKRLGVLGEWDNPYITLDNAYEATQINVFAEMYFEGYLYRDFKTVLWCTHCETSLADAEIEYEAKYSHSIYVKFPLVGEPGTFFLIWTTTPWTLPGNRAIAVHPEGKYVIAEFGSEKIILLAERLSDIQNQTGLKNGLISKTVLGKELAGLRYYHPLLGTSQKTLIEDWVSLEEGTGIVHIAPGHGEIDHLTGKKHGLDLHSPVDERGVLTGDAGQFAGLSYKDAEKEILQYLTNQNLLFWSGKLQHSYPHCWRCHKPVIYRAALQWFVDVEKYRTRALESIDEVKWLPEGTVNRIKSMIESRPDWCLSRQRTWGVPIPVFYCKNCQEVVLNKEIIQHLTTLFLQYSSDIWFENDEKQLLPPDTRCFNCQSDIFEKEKDIMDVWFDSGISHYAVLEKRKELGWPADLYLEGSDQHRGWFQTSLLTSVPLKHSAPYRIVFTSGWIVDEKGRTMHKSLGNVISPLEVINKHGADVLRLTLTGSDFSRDVSVSKDILEQFSNIYRKIRNTLRFMLGNLQDYKETEEVAYADLGELNQWILHRLNNLVSDVSEAMDEYKFYRFHHLLHDFCEKDLSAFYLDVLKDRLYVLQPTHPRRKSAQTTLYYILSTITSMISPILPFTSEEVFAELKQISNYLPITVHLTGFPTRKEGYFRPDLEEKYSKVLYFREEVNQELEKSRRNNLIGSSLEAKVTIYADKKSISFLEQIGIKELEDIFIVSKLDLQVNDNPLENIHISHYEGQKCERCWKWSVSVGKNGEHPTICSRCVQEVSGLKA</sequence>
<evidence type="ECO:0000259" key="11">
    <source>
        <dbReference type="Pfam" id="PF00133"/>
    </source>
</evidence>
<keyword evidence="5 10" id="KW-0067">ATP-binding</keyword>
<keyword evidence="7 10" id="KW-0030">Aminoacyl-tRNA synthetase</keyword>
<feature type="short sequence motif" description="'HIGH' region" evidence="10">
    <location>
        <begin position="57"/>
        <end position="67"/>
    </location>
</feature>
<evidence type="ECO:0000313" key="14">
    <source>
        <dbReference type="EMBL" id="MBT9145086.1"/>
    </source>
</evidence>
<organism evidence="14 15">
    <name type="scientific">Psychracetigena formicireducens</name>
    <dbReference type="NCBI Taxonomy" id="2986056"/>
    <lineage>
        <taxon>Bacteria</taxon>
        <taxon>Bacillati</taxon>
        <taxon>Candidatus Lithacetigenota</taxon>
        <taxon>Candidatus Psychracetigena</taxon>
    </lineage>
</organism>
<dbReference type="Pfam" id="PF06827">
    <property type="entry name" value="zf-FPG_IleRS"/>
    <property type="match status" value="1"/>
</dbReference>
<evidence type="ECO:0000256" key="4">
    <source>
        <dbReference type="ARBA" id="ARBA00022741"/>
    </source>
</evidence>
<feature type="binding site" evidence="10">
    <location>
        <position position="879"/>
    </location>
    <ligand>
        <name>Zn(2+)</name>
        <dbReference type="ChEBI" id="CHEBI:29105"/>
    </ligand>
</feature>
<dbReference type="InterPro" id="IPR009008">
    <property type="entry name" value="Val/Leu/Ile-tRNA-synth_edit"/>
</dbReference>
<dbReference type="InterPro" id="IPR023585">
    <property type="entry name" value="Ile-tRNA-ligase_type1"/>
</dbReference>
<feature type="binding site" evidence="10">
    <location>
        <position position="593"/>
    </location>
    <ligand>
        <name>ATP</name>
        <dbReference type="ChEBI" id="CHEBI:30616"/>
    </ligand>
</feature>
<evidence type="ECO:0000256" key="8">
    <source>
        <dbReference type="ARBA" id="ARBA00025217"/>
    </source>
</evidence>
<dbReference type="InterPro" id="IPR010663">
    <property type="entry name" value="Znf_FPG/IleRS"/>
</dbReference>
<feature type="short sequence motif" description="'KMSKS' region" evidence="10">
    <location>
        <begin position="590"/>
        <end position="594"/>
    </location>
</feature>
<dbReference type="GO" id="GO:0005524">
    <property type="term" value="F:ATP binding"/>
    <property type="evidence" value="ECO:0007669"/>
    <property type="project" value="UniProtKB-UniRule"/>
</dbReference>
<dbReference type="SUPFAM" id="SSF50677">
    <property type="entry name" value="ValRS/IleRS/LeuRS editing domain"/>
    <property type="match status" value="1"/>
</dbReference>
<comment type="domain">
    <text evidence="10">IleRS has two distinct active sites: one for aminoacylation and one for editing. The misactivated valine is translocated from the active site to the editing site, which sterically excludes the correctly activated isoleucine. The single editing site contains two valyl binding pockets, one specific for each substrate (Val-AMP or Val-tRNA(Ile)).</text>
</comment>
<gene>
    <name evidence="10 14" type="primary">ileS</name>
    <name evidence="14" type="ORF">DDT42_00955</name>
</gene>
<evidence type="ECO:0000256" key="2">
    <source>
        <dbReference type="ARBA" id="ARBA00022490"/>
    </source>
</evidence>
<keyword evidence="4 10" id="KW-0547">Nucleotide-binding</keyword>
<dbReference type="AlphaFoldDB" id="A0A9E2BIB5"/>